<reference evidence="2 3" key="1">
    <citation type="submission" date="2015-04" db="EMBL/GenBank/DDBJ databases">
        <title>Complete genome sequence of Schizopora paradoxa KUC8140, a cosmopolitan wood degrader in East Asia.</title>
        <authorList>
            <consortium name="DOE Joint Genome Institute"/>
            <person name="Min B."/>
            <person name="Park H."/>
            <person name="Jang Y."/>
            <person name="Kim J.-J."/>
            <person name="Kim K.H."/>
            <person name="Pangilinan J."/>
            <person name="Lipzen A."/>
            <person name="Riley R."/>
            <person name="Grigoriev I.V."/>
            <person name="Spatafora J.W."/>
            <person name="Choi I.-G."/>
        </authorList>
    </citation>
    <scope>NUCLEOTIDE SEQUENCE [LARGE SCALE GENOMIC DNA]</scope>
    <source>
        <strain evidence="2 3">KUC8140</strain>
    </source>
</reference>
<dbReference type="EMBL" id="KQ085910">
    <property type="protein sequence ID" value="KLO16902.1"/>
    <property type="molecule type" value="Genomic_DNA"/>
</dbReference>
<organism evidence="2 3">
    <name type="scientific">Schizopora paradoxa</name>
    <dbReference type="NCBI Taxonomy" id="27342"/>
    <lineage>
        <taxon>Eukaryota</taxon>
        <taxon>Fungi</taxon>
        <taxon>Dikarya</taxon>
        <taxon>Basidiomycota</taxon>
        <taxon>Agaricomycotina</taxon>
        <taxon>Agaricomycetes</taxon>
        <taxon>Hymenochaetales</taxon>
        <taxon>Schizoporaceae</taxon>
        <taxon>Schizopora</taxon>
    </lineage>
</organism>
<gene>
    <name evidence="2" type="ORF">SCHPADRAFT_901067</name>
</gene>
<evidence type="ECO:0000313" key="3">
    <source>
        <dbReference type="Proteomes" id="UP000053477"/>
    </source>
</evidence>
<feature type="signal peptide" evidence="1">
    <location>
        <begin position="1"/>
        <end position="28"/>
    </location>
</feature>
<sequence>MSFTPASALVLGLGARIVFNVLFRPVEAGVGSSISDYVVQGLWQGALVFYVFTEHEAFASALAVGLLARCLLDFVSSNDPVKLAYTVGFALVGAICSFILTQVLEDDFTLSEEFSSFTPRRRRSSSTDVRESRDVISDRRSERSFIRRIRNPSSILRVPRGRRERERSRPRAPKFVQEVVREPSPVRRDPSSVHHAVTVTDGSSETVELYTGLGRLVDMQLSGLRKRAASAEVNRRRCKEERKWALAQGNKALATQLSWQISRYAALSESYTREADRRIIQATKDDSANANRFANGDFQVQQHMPMHESEYGHDRYDYQVMHQPPPQPQDTRYAYLDKGKMPVHNPYAGNWNMPPQMQMQGHGMAWGGR</sequence>
<dbReference type="OrthoDB" id="3246365at2759"/>
<dbReference type="InParanoid" id="A0A0H2RZ84"/>
<dbReference type="AlphaFoldDB" id="A0A0H2RZ84"/>
<keyword evidence="3" id="KW-1185">Reference proteome</keyword>
<protein>
    <submittedName>
        <fullName evidence="2">Uncharacterized protein</fullName>
    </submittedName>
</protein>
<feature type="chain" id="PRO_5005202260" evidence="1">
    <location>
        <begin position="29"/>
        <end position="369"/>
    </location>
</feature>
<keyword evidence="1" id="KW-0732">Signal</keyword>
<evidence type="ECO:0000256" key="1">
    <source>
        <dbReference type="SAM" id="SignalP"/>
    </source>
</evidence>
<dbReference type="Proteomes" id="UP000053477">
    <property type="component" value="Unassembled WGS sequence"/>
</dbReference>
<name>A0A0H2RZ84_9AGAM</name>
<proteinExistence type="predicted"/>
<evidence type="ECO:0000313" key="2">
    <source>
        <dbReference type="EMBL" id="KLO16902.1"/>
    </source>
</evidence>
<accession>A0A0H2RZ84</accession>